<dbReference type="KEGG" id="amuc:Pan181_20770"/>
<proteinExistence type="predicted"/>
<dbReference type="AlphaFoldDB" id="A0A518AMD4"/>
<evidence type="ECO:0000256" key="1">
    <source>
        <dbReference type="SAM" id="MobiDB-lite"/>
    </source>
</evidence>
<accession>A0A518AMD4</accession>
<protein>
    <submittedName>
        <fullName evidence="2">Uncharacterized protein</fullName>
    </submittedName>
</protein>
<keyword evidence="3" id="KW-1185">Reference proteome</keyword>
<dbReference type="Proteomes" id="UP000315750">
    <property type="component" value="Chromosome"/>
</dbReference>
<feature type="region of interest" description="Disordered" evidence="1">
    <location>
        <begin position="39"/>
        <end position="58"/>
    </location>
</feature>
<dbReference type="EMBL" id="CP036278">
    <property type="protein sequence ID" value="QDU55880.1"/>
    <property type="molecule type" value="Genomic_DNA"/>
</dbReference>
<sequence length="58" mass="6478">MGGKRMKQKVEQRRMGWGVPSCFAPTFWGSGAKRQSGGFGLYEKTPEFKGSNEPSWPP</sequence>
<organism evidence="2 3">
    <name type="scientific">Aeoliella mucimassa</name>
    <dbReference type="NCBI Taxonomy" id="2527972"/>
    <lineage>
        <taxon>Bacteria</taxon>
        <taxon>Pseudomonadati</taxon>
        <taxon>Planctomycetota</taxon>
        <taxon>Planctomycetia</taxon>
        <taxon>Pirellulales</taxon>
        <taxon>Lacipirellulaceae</taxon>
        <taxon>Aeoliella</taxon>
    </lineage>
</organism>
<name>A0A518AMD4_9BACT</name>
<evidence type="ECO:0000313" key="3">
    <source>
        <dbReference type="Proteomes" id="UP000315750"/>
    </source>
</evidence>
<gene>
    <name evidence="2" type="ORF">Pan181_20770</name>
</gene>
<evidence type="ECO:0000313" key="2">
    <source>
        <dbReference type="EMBL" id="QDU55880.1"/>
    </source>
</evidence>
<reference evidence="2 3" key="1">
    <citation type="submission" date="2019-02" db="EMBL/GenBank/DDBJ databases">
        <title>Deep-cultivation of Planctomycetes and their phenomic and genomic characterization uncovers novel biology.</title>
        <authorList>
            <person name="Wiegand S."/>
            <person name="Jogler M."/>
            <person name="Boedeker C."/>
            <person name="Pinto D."/>
            <person name="Vollmers J."/>
            <person name="Rivas-Marin E."/>
            <person name="Kohn T."/>
            <person name="Peeters S.H."/>
            <person name="Heuer A."/>
            <person name="Rast P."/>
            <person name="Oberbeckmann S."/>
            <person name="Bunk B."/>
            <person name="Jeske O."/>
            <person name="Meyerdierks A."/>
            <person name="Storesund J.E."/>
            <person name="Kallscheuer N."/>
            <person name="Luecker S."/>
            <person name="Lage O.M."/>
            <person name="Pohl T."/>
            <person name="Merkel B.J."/>
            <person name="Hornburger P."/>
            <person name="Mueller R.-W."/>
            <person name="Bruemmer F."/>
            <person name="Labrenz M."/>
            <person name="Spormann A.M."/>
            <person name="Op den Camp H."/>
            <person name="Overmann J."/>
            <person name="Amann R."/>
            <person name="Jetten M.S.M."/>
            <person name="Mascher T."/>
            <person name="Medema M.H."/>
            <person name="Devos D.P."/>
            <person name="Kaster A.-K."/>
            <person name="Ovreas L."/>
            <person name="Rohde M."/>
            <person name="Galperin M.Y."/>
            <person name="Jogler C."/>
        </authorList>
    </citation>
    <scope>NUCLEOTIDE SEQUENCE [LARGE SCALE GENOMIC DNA]</scope>
    <source>
        <strain evidence="2 3">Pan181</strain>
    </source>
</reference>